<name>A0ACC5Y427_9TELE</name>
<evidence type="ECO:0000313" key="2">
    <source>
        <dbReference type="Proteomes" id="UP000830395"/>
    </source>
</evidence>
<dbReference type="Proteomes" id="UP000830395">
    <property type="component" value="Chromosome 2"/>
</dbReference>
<organism evidence="1 2">
    <name type="scientific">Pangasius djambal</name>
    <dbReference type="NCBI Taxonomy" id="1691987"/>
    <lineage>
        <taxon>Eukaryota</taxon>
        <taxon>Metazoa</taxon>
        <taxon>Chordata</taxon>
        <taxon>Craniata</taxon>
        <taxon>Vertebrata</taxon>
        <taxon>Euteleostomi</taxon>
        <taxon>Actinopterygii</taxon>
        <taxon>Neopterygii</taxon>
        <taxon>Teleostei</taxon>
        <taxon>Ostariophysi</taxon>
        <taxon>Siluriformes</taxon>
        <taxon>Pangasiidae</taxon>
        <taxon>Pangasius</taxon>
    </lineage>
</organism>
<comment type="caution">
    <text evidence="1">The sequence shown here is derived from an EMBL/GenBank/DDBJ whole genome shotgun (WGS) entry which is preliminary data.</text>
</comment>
<proteinExistence type="predicted"/>
<accession>A0ACC5Y427</accession>
<evidence type="ECO:0000313" key="1">
    <source>
        <dbReference type="EMBL" id="MCJ8729766.1"/>
    </source>
</evidence>
<keyword evidence="2" id="KW-1185">Reference proteome</keyword>
<protein>
    <submittedName>
        <fullName evidence="1">Uncharacterized protein</fullName>
    </submittedName>
</protein>
<sequence>MCSRLTPSVSGIGSRSTVTLTWIKQLLKNLMVWPLNTLGLGRLCAEPERRLLSNAFRPPGEVKWTLD</sequence>
<gene>
    <name evidence="1" type="ORF">PDJAM_G00110340</name>
</gene>
<dbReference type="EMBL" id="CM040976">
    <property type="protein sequence ID" value="MCJ8729766.1"/>
    <property type="molecule type" value="Genomic_DNA"/>
</dbReference>
<reference evidence="1" key="1">
    <citation type="submission" date="2020-02" db="EMBL/GenBank/DDBJ databases">
        <title>Genome sequencing of the panga catfish, Pangasius djambal.</title>
        <authorList>
            <person name="Wen M."/>
            <person name="Zahm M."/>
            <person name="Roques C."/>
            <person name="Cabau C."/>
            <person name="Klopp C."/>
            <person name="Donnadieu C."/>
            <person name="Jouanno E."/>
            <person name="Avarre J.-C."/>
            <person name="Campet M."/>
            <person name="Ha T."/>
            <person name="Dugue R."/>
            <person name="Lampietro C."/>
            <person name="Louis A."/>
            <person name="Herpin A."/>
            <person name="Echchiki A."/>
            <person name="Berthelot C."/>
            <person name="Parey E."/>
            <person name="Roest-Crollius H."/>
            <person name="Braasch I."/>
            <person name="Postlethwait J.H."/>
            <person name="Bobe J."/>
            <person name="Montfort J."/>
            <person name="Bouchez O."/>
            <person name="Begum T."/>
            <person name="Schartl M."/>
            <person name="Gustiano R."/>
            <person name="Guiguen Y."/>
        </authorList>
    </citation>
    <scope>NUCLEOTIDE SEQUENCE</scope>
    <source>
        <strain evidence="1">Pdj_M5554</strain>
    </source>
</reference>